<keyword evidence="6" id="KW-0574">Periplasm</keyword>
<name>A0A5E4ZCZ6_9BURK</name>
<evidence type="ECO:0000256" key="5">
    <source>
        <dbReference type="ARBA" id="ARBA00022729"/>
    </source>
</evidence>
<dbReference type="GO" id="GO:0042121">
    <property type="term" value="P:alginic acid biosynthetic process"/>
    <property type="evidence" value="ECO:0007669"/>
    <property type="project" value="UniProtKB-UniPathway"/>
</dbReference>
<evidence type="ECO:0000256" key="4">
    <source>
        <dbReference type="ARBA" id="ARBA00013964"/>
    </source>
</evidence>
<comment type="similarity">
    <text evidence="3">Belongs to the AlgF family.</text>
</comment>
<feature type="signal peptide" evidence="8">
    <location>
        <begin position="1"/>
        <end position="39"/>
    </location>
</feature>
<evidence type="ECO:0000256" key="1">
    <source>
        <dbReference type="ARBA" id="ARBA00004418"/>
    </source>
</evidence>
<keyword evidence="5 8" id="KW-0732">Signal</keyword>
<reference evidence="9 10" key="1">
    <citation type="submission" date="2019-08" db="EMBL/GenBank/DDBJ databases">
        <authorList>
            <person name="Peeters C."/>
        </authorList>
    </citation>
    <scope>NUCLEOTIDE SEQUENCE [LARGE SCALE GENOMIC DNA]</scope>
    <source>
        <strain evidence="9 10">LMG 31115</strain>
    </source>
</reference>
<evidence type="ECO:0000256" key="3">
    <source>
        <dbReference type="ARBA" id="ARBA00010033"/>
    </source>
</evidence>
<gene>
    <name evidence="9" type="ORF">PIN31115_05337</name>
</gene>
<organism evidence="9 10">
    <name type="scientific">Pandoraea iniqua</name>
    <dbReference type="NCBI Taxonomy" id="2508288"/>
    <lineage>
        <taxon>Bacteria</taxon>
        <taxon>Pseudomonadati</taxon>
        <taxon>Pseudomonadota</taxon>
        <taxon>Betaproteobacteria</taxon>
        <taxon>Burkholderiales</taxon>
        <taxon>Burkholderiaceae</taxon>
        <taxon>Pandoraea</taxon>
    </lineage>
</organism>
<evidence type="ECO:0000256" key="2">
    <source>
        <dbReference type="ARBA" id="ARBA00005182"/>
    </source>
</evidence>
<keyword evidence="10" id="KW-1185">Reference proteome</keyword>
<dbReference type="GO" id="GO:0042597">
    <property type="term" value="C:periplasmic space"/>
    <property type="evidence" value="ECO:0007669"/>
    <property type="project" value="UniProtKB-SubCell"/>
</dbReference>
<evidence type="ECO:0000313" key="9">
    <source>
        <dbReference type="EMBL" id="VVE58547.1"/>
    </source>
</evidence>
<dbReference type="AlphaFoldDB" id="A0A5E4ZCZ6"/>
<sequence>MTKTLASFVRSPRSASRSASAFGPVVLAFLTSLAPLAHAAPADDIARLYALPPDGSVYVRVVNQAVAPVSVQLGNGAKAESLAANGKIVTDYRVLPGAQAYPLKVNGRAIDVSGKTPKGGFVTLVVDGAKASAPAKVIVDESPAADGLKAELAVYNLVPGCTAKVGVAGGPTVFPAVADGARAARAINPVSASLVGECTGHTSAPLALPPLKGGDRYSLFLVGTAQAPVLVGATNRTEAYKAN</sequence>
<protein>
    <recommendedName>
        <fullName evidence="4">Alginate biosynthesis protein AlgF</fullName>
    </recommendedName>
</protein>
<proteinExistence type="inferred from homology"/>
<dbReference type="InterPro" id="IPR035422">
    <property type="entry name" value="AlgF"/>
</dbReference>
<feature type="chain" id="PRO_5023033158" description="Alginate biosynthesis protein AlgF" evidence="8">
    <location>
        <begin position="40"/>
        <end position="243"/>
    </location>
</feature>
<comment type="subcellular location">
    <subcellularLocation>
        <location evidence="1">Periplasm</location>
    </subcellularLocation>
</comment>
<evidence type="ECO:0000256" key="6">
    <source>
        <dbReference type="ARBA" id="ARBA00022764"/>
    </source>
</evidence>
<comment type="pathway">
    <text evidence="2">Glycan biosynthesis; alginate biosynthesis.</text>
</comment>
<evidence type="ECO:0000313" key="10">
    <source>
        <dbReference type="Proteomes" id="UP000333828"/>
    </source>
</evidence>
<dbReference type="RefSeq" id="WP_174996279.1">
    <property type="nucleotide sequence ID" value="NZ_CABPSI010000008.1"/>
</dbReference>
<dbReference type="UniPathway" id="UPA00286"/>
<accession>A0A5E4ZCZ6</accession>
<evidence type="ECO:0000256" key="7">
    <source>
        <dbReference type="ARBA" id="ARBA00022841"/>
    </source>
</evidence>
<dbReference type="Proteomes" id="UP000333828">
    <property type="component" value="Unassembled WGS sequence"/>
</dbReference>
<keyword evidence="7" id="KW-0016">Alginate biosynthesis</keyword>
<evidence type="ECO:0000256" key="8">
    <source>
        <dbReference type="SAM" id="SignalP"/>
    </source>
</evidence>
<dbReference type="EMBL" id="CABPSI010000008">
    <property type="protein sequence ID" value="VVE58547.1"/>
    <property type="molecule type" value="Genomic_DNA"/>
</dbReference>
<dbReference type="Pfam" id="PF11182">
    <property type="entry name" value="AlgF"/>
    <property type="match status" value="1"/>
</dbReference>